<evidence type="ECO:0000313" key="3">
    <source>
        <dbReference type="Proteomes" id="UP000176317"/>
    </source>
</evidence>
<dbReference type="GO" id="GO:0016020">
    <property type="term" value="C:membrane"/>
    <property type="evidence" value="ECO:0007669"/>
    <property type="project" value="GOC"/>
</dbReference>
<name>A0A1F5G2U8_9BACT</name>
<dbReference type="InterPro" id="IPR036691">
    <property type="entry name" value="Endo/exonu/phosph_ase_sf"/>
</dbReference>
<dbReference type="Gene3D" id="3.60.10.10">
    <property type="entry name" value="Endonuclease/exonuclease/phosphatase"/>
    <property type="match status" value="1"/>
</dbReference>
<comment type="caution">
    <text evidence="2">The sequence shown here is derived from an EMBL/GenBank/DDBJ whole genome shotgun (WGS) entry which is preliminary data.</text>
</comment>
<feature type="domain" description="Endonuclease/exonuclease/phosphatase" evidence="1">
    <location>
        <begin position="6"/>
        <end position="236"/>
    </location>
</feature>
<protein>
    <recommendedName>
        <fullName evidence="1">Endonuclease/exonuclease/phosphatase domain-containing protein</fullName>
    </recommendedName>
</protein>
<dbReference type="PANTHER" id="PTHR14859">
    <property type="entry name" value="CALCOFLUOR WHITE HYPERSENSITIVE PROTEIN PRECURSOR"/>
    <property type="match status" value="1"/>
</dbReference>
<dbReference type="GO" id="GO:0003824">
    <property type="term" value="F:catalytic activity"/>
    <property type="evidence" value="ECO:0007669"/>
    <property type="project" value="InterPro"/>
</dbReference>
<dbReference type="GO" id="GO:0006506">
    <property type="term" value="P:GPI anchor biosynthetic process"/>
    <property type="evidence" value="ECO:0007669"/>
    <property type="project" value="TreeGrafter"/>
</dbReference>
<dbReference type="InterPro" id="IPR051916">
    <property type="entry name" value="GPI-anchor_lipid_remodeler"/>
</dbReference>
<dbReference type="SUPFAM" id="SSF56219">
    <property type="entry name" value="DNase I-like"/>
    <property type="match status" value="1"/>
</dbReference>
<dbReference type="EMBL" id="MFAT01000037">
    <property type="protein sequence ID" value="OGD86203.1"/>
    <property type="molecule type" value="Genomic_DNA"/>
</dbReference>
<dbReference type="Pfam" id="PF03372">
    <property type="entry name" value="Exo_endo_phos"/>
    <property type="match status" value="1"/>
</dbReference>
<dbReference type="Proteomes" id="UP000176317">
    <property type="component" value="Unassembled WGS sequence"/>
</dbReference>
<gene>
    <name evidence="2" type="ORF">A2164_02015</name>
</gene>
<evidence type="ECO:0000259" key="1">
    <source>
        <dbReference type="Pfam" id="PF03372"/>
    </source>
</evidence>
<organism evidence="2 3">
    <name type="scientific">Candidatus Curtissbacteria bacterium RBG_13_35_7</name>
    <dbReference type="NCBI Taxonomy" id="1797705"/>
    <lineage>
        <taxon>Bacteria</taxon>
        <taxon>Candidatus Curtissiibacteriota</taxon>
    </lineage>
</organism>
<proteinExistence type="predicted"/>
<evidence type="ECO:0000313" key="2">
    <source>
        <dbReference type="EMBL" id="OGD86203.1"/>
    </source>
</evidence>
<sequence length="245" mass="27708">MKIKVITYNIHSGQDAQNIYSLEAVIAVLRDVSADIICLQEVDKNWGERSNFEDQPEIISKALGMESVYSPSLDEENKDNPKRRRQYGELLLCRYPIKEKTLYKMYIKDDSAISYDGTNKTESRSAILAKLDVESKELWVINTHLDFAQQEERTRQVKKLEKIIKETSGALILCGDLNAGPDTEELMILTKYLKDSASGKNFISGPAINPGRIDHILIRGVFVINVSMINAYASDHRPVVAELEV</sequence>
<dbReference type="InterPro" id="IPR005135">
    <property type="entry name" value="Endo/exonuclease/phosphatase"/>
</dbReference>
<dbReference type="AlphaFoldDB" id="A0A1F5G2U8"/>
<dbReference type="PANTHER" id="PTHR14859:SF1">
    <property type="entry name" value="PGAP2-INTERACTING PROTEIN"/>
    <property type="match status" value="1"/>
</dbReference>
<reference evidence="2 3" key="1">
    <citation type="journal article" date="2016" name="Nat. Commun.">
        <title>Thousands of microbial genomes shed light on interconnected biogeochemical processes in an aquifer system.</title>
        <authorList>
            <person name="Anantharaman K."/>
            <person name="Brown C.T."/>
            <person name="Hug L.A."/>
            <person name="Sharon I."/>
            <person name="Castelle C.J."/>
            <person name="Probst A.J."/>
            <person name="Thomas B.C."/>
            <person name="Singh A."/>
            <person name="Wilkins M.J."/>
            <person name="Karaoz U."/>
            <person name="Brodie E.L."/>
            <person name="Williams K.H."/>
            <person name="Hubbard S.S."/>
            <person name="Banfield J.F."/>
        </authorList>
    </citation>
    <scope>NUCLEOTIDE SEQUENCE [LARGE SCALE GENOMIC DNA]</scope>
</reference>
<accession>A0A1F5G2U8</accession>